<dbReference type="Proteomes" id="UP001140293">
    <property type="component" value="Unassembled WGS sequence"/>
</dbReference>
<dbReference type="PANTHER" id="PTHR37017">
    <property type="entry name" value="AB HYDROLASE-1 DOMAIN-CONTAINING PROTEIN-RELATED"/>
    <property type="match status" value="1"/>
</dbReference>
<evidence type="ECO:0000259" key="1">
    <source>
        <dbReference type="Pfam" id="PF12697"/>
    </source>
</evidence>
<name>A0A9X3BZL9_9MYCO</name>
<dbReference type="EMBL" id="JACKSJ010000221">
    <property type="protein sequence ID" value="MCV7172982.1"/>
    <property type="molecule type" value="Genomic_DNA"/>
</dbReference>
<gene>
    <name evidence="2" type="ORF">H7I41_23955</name>
</gene>
<dbReference type="GO" id="GO:0016787">
    <property type="term" value="F:hydrolase activity"/>
    <property type="evidence" value="ECO:0007669"/>
    <property type="project" value="UniProtKB-KW"/>
</dbReference>
<evidence type="ECO:0000313" key="2">
    <source>
        <dbReference type="EMBL" id="MCV7172982.1"/>
    </source>
</evidence>
<accession>A0A9X3BZL9</accession>
<keyword evidence="2" id="KW-0378">Hydrolase</keyword>
<protein>
    <submittedName>
        <fullName evidence="2">Alpha/beta hydrolase</fullName>
    </submittedName>
</protein>
<dbReference type="Gene3D" id="3.40.50.1820">
    <property type="entry name" value="alpha/beta hydrolase"/>
    <property type="match status" value="1"/>
</dbReference>
<dbReference type="AlphaFoldDB" id="A0A9X3BZL9"/>
<dbReference type="Pfam" id="PF12697">
    <property type="entry name" value="Abhydrolase_6"/>
    <property type="match status" value="1"/>
</dbReference>
<dbReference type="SUPFAM" id="SSF53474">
    <property type="entry name" value="alpha/beta-Hydrolases"/>
    <property type="match status" value="1"/>
</dbReference>
<dbReference type="InterPro" id="IPR029058">
    <property type="entry name" value="AB_hydrolase_fold"/>
</dbReference>
<feature type="domain" description="AB hydrolase-1" evidence="1">
    <location>
        <begin position="10"/>
        <end position="225"/>
    </location>
</feature>
<organism evidence="2 3">
    <name type="scientific">[Mycobacterium] manitobense</name>
    <dbReference type="NCBI Taxonomy" id="190147"/>
    <lineage>
        <taxon>Bacteria</taxon>
        <taxon>Bacillati</taxon>
        <taxon>Actinomycetota</taxon>
        <taxon>Actinomycetes</taxon>
        <taxon>Mycobacteriales</taxon>
        <taxon>Mycobacteriaceae</taxon>
        <taxon>Mycolicibacterium</taxon>
    </lineage>
</organism>
<reference evidence="2" key="2">
    <citation type="journal article" date="2022" name="BMC Genomics">
        <title>Comparative genome analysis of mycobacteria focusing on tRNA and non-coding RNA.</title>
        <authorList>
            <person name="Behra P.R.K."/>
            <person name="Pettersson B.M.F."/>
            <person name="Ramesh M."/>
            <person name="Das S."/>
            <person name="Dasgupta S."/>
            <person name="Kirsebom L.A."/>
        </authorList>
    </citation>
    <scope>NUCLEOTIDE SEQUENCE</scope>
    <source>
        <strain evidence="2">DSM 44615</strain>
    </source>
</reference>
<sequence length="234" mass="25199">MKPGGAPASFVLVPGGGGSAWDWHRVAPLLESVGMHAVAVELPTHDDTADLFIYADVVRAAARDIPRPLVLVGHSMGAYTVPIAAAGLEPALLVLVNPMVPAAGETARQWWEATGQPAAMAALFERLGFGGRAFDPDEDFFHDVPEAVRAEAANAPEPAQSDTPFDQPWPLDRWPDVPTAVLAGRDDRLFPLEFQRRLARERLGLDIEELPGGHMVALSRPEELAGRLLGMLRP</sequence>
<dbReference type="PANTHER" id="PTHR37017:SF11">
    <property type="entry name" value="ESTERASE_LIPASE_THIOESTERASE DOMAIN-CONTAINING PROTEIN"/>
    <property type="match status" value="1"/>
</dbReference>
<comment type="caution">
    <text evidence="2">The sequence shown here is derived from an EMBL/GenBank/DDBJ whole genome shotgun (WGS) entry which is preliminary data.</text>
</comment>
<dbReference type="InterPro" id="IPR000073">
    <property type="entry name" value="AB_hydrolase_1"/>
</dbReference>
<proteinExistence type="predicted"/>
<evidence type="ECO:0000313" key="3">
    <source>
        <dbReference type="Proteomes" id="UP001140293"/>
    </source>
</evidence>
<reference evidence="2" key="1">
    <citation type="submission" date="2020-07" db="EMBL/GenBank/DDBJ databases">
        <authorList>
            <person name="Pettersson B.M.F."/>
            <person name="Behra P.R.K."/>
            <person name="Ramesh M."/>
            <person name="Das S."/>
            <person name="Dasgupta S."/>
            <person name="Kirsebom L.A."/>
        </authorList>
    </citation>
    <scope>NUCLEOTIDE SEQUENCE</scope>
    <source>
        <strain evidence="2">DSM 44615</strain>
    </source>
</reference>
<dbReference type="InterPro" id="IPR052897">
    <property type="entry name" value="Sec-Metab_Biosynth_Hydrolase"/>
</dbReference>
<keyword evidence="3" id="KW-1185">Reference proteome</keyword>